<dbReference type="EMBL" id="JAVRRF010000034">
    <property type="protein sequence ID" value="KAK5051252.1"/>
    <property type="molecule type" value="Genomic_DNA"/>
</dbReference>
<evidence type="ECO:0000256" key="3">
    <source>
        <dbReference type="ARBA" id="ARBA00023125"/>
    </source>
</evidence>
<protein>
    <recommendedName>
        <fullName evidence="8">Transcription factor domain-containing protein</fullName>
    </recommendedName>
</protein>
<gene>
    <name evidence="6" type="ORF">LTR69_010278</name>
</gene>
<dbReference type="Proteomes" id="UP001345691">
    <property type="component" value="Unassembled WGS sequence"/>
</dbReference>
<sequence length="367" mass="41575">MGVRSRLAVANGALHSASTEYDVCYRHFITFAGRRIFAKHHTIHDVLAFLIGAYWLSDLSWTLISNAVKISTELQLWRNAYNIADTDKAHYLSARVYFLVFVCDHHFSIPYGRLPLTRQDDTIKSAHKIMTSPHSIEDDFRLVLQVQLWSMTENMSTTFGINTDGCFTASMVPHLHRFSIQLDSFRSEWSGRWVPNAFIGNYARKGAVLYYHFAKLYLYSHALRGLGKQDPSSTVRATSEIGLDIDEFANAAVLSATAIIRTVLNDPEVQSFIDGFHTYSHIMTAFAVVFLLKVSTSYSVSIHVDAAEIRKLVERLLVIMKGVVPQPHPKHLLITICNGIELEHYCRQWQCQRVAAIGEVSMPLIHS</sequence>
<evidence type="ECO:0000256" key="5">
    <source>
        <dbReference type="ARBA" id="ARBA00023242"/>
    </source>
</evidence>
<evidence type="ECO:0000313" key="7">
    <source>
        <dbReference type="Proteomes" id="UP001345691"/>
    </source>
</evidence>
<evidence type="ECO:0000256" key="4">
    <source>
        <dbReference type="ARBA" id="ARBA00023163"/>
    </source>
</evidence>
<evidence type="ECO:0008006" key="8">
    <source>
        <dbReference type="Google" id="ProtNLM"/>
    </source>
</evidence>
<organism evidence="6 7">
    <name type="scientific">Exophiala sideris</name>
    <dbReference type="NCBI Taxonomy" id="1016849"/>
    <lineage>
        <taxon>Eukaryota</taxon>
        <taxon>Fungi</taxon>
        <taxon>Dikarya</taxon>
        <taxon>Ascomycota</taxon>
        <taxon>Pezizomycotina</taxon>
        <taxon>Eurotiomycetes</taxon>
        <taxon>Chaetothyriomycetidae</taxon>
        <taxon>Chaetothyriales</taxon>
        <taxon>Herpotrichiellaceae</taxon>
        <taxon>Exophiala</taxon>
    </lineage>
</organism>
<keyword evidence="3" id="KW-0238">DNA-binding</keyword>
<keyword evidence="4" id="KW-0804">Transcription</keyword>
<evidence type="ECO:0000256" key="2">
    <source>
        <dbReference type="ARBA" id="ARBA00023015"/>
    </source>
</evidence>
<reference evidence="6 7" key="1">
    <citation type="submission" date="2023-08" db="EMBL/GenBank/DDBJ databases">
        <title>Black Yeasts Isolated from many extreme environments.</title>
        <authorList>
            <person name="Coleine C."/>
            <person name="Stajich J.E."/>
            <person name="Selbmann L."/>
        </authorList>
    </citation>
    <scope>NUCLEOTIDE SEQUENCE [LARGE SCALE GENOMIC DNA]</scope>
    <source>
        <strain evidence="6 7">CCFEE 6328</strain>
    </source>
</reference>
<dbReference type="PANTHER" id="PTHR31845">
    <property type="entry name" value="FINGER DOMAIN PROTEIN, PUTATIVE-RELATED"/>
    <property type="match status" value="1"/>
</dbReference>
<proteinExistence type="predicted"/>
<keyword evidence="7" id="KW-1185">Reference proteome</keyword>
<dbReference type="PANTHER" id="PTHR31845:SF17">
    <property type="entry name" value="ZN(II)2CYS6 TRANSCRIPTION FACTOR (EUROFUNG)"/>
    <property type="match status" value="1"/>
</dbReference>
<dbReference type="CDD" id="cd12148">
    <property type="entry name" value="fungal_TF_MHR"/>
    <property type="match status" value="1"/>
</dbReference>
<comment type="caution">
    <text evidence="6">The sequence shown here is derived from an EMBL/GenBank/DDBJ whole genome shotgun (WGS) entry which is preliminary data.</text>
</comment>
<name>A0ABR0IXJ1_9EURO</name>
<evidence type="ECO:0000313" key="6">
    <source>
        <dbReference type="EMBL" id="KAK5051252.1"/>
    </source>
</evidence>
<keyword evidence="5" id="KW-0539">Nucleus</keyword>
<accession>A0ABR0IXJ1</accession>
<evidence type="ECO:0000256" key="1">
    <source>
        <dbReference type="ARBA" id="ARBA00004123"/>
    </source>
</evidence>
<keyword evidence="2" id="KW-0805">Transcription regulation</keyword>
<dbReference type="InterPro" id="IPR051089">
    <property type="entry name" value="prtT"/>
</dbReference>
<comment type="subcellular location">
    <subcellularLocation>
        <location evidence="1">Nucleus</location>
    </subcellularLocation>
</comment>